<keyword evidence="1" id="KW-0812">Transmembrane</keyword>
<comment type="caution">
    <text evidence="2">The sequence shown here is derived from an EMBL/GenBank/DDBJ whole genome shotgun (WGS) entry which is preliminary data.</text>
</comment>
<sequence>AYHIITGGANKETDRREYRLTLISFLVLLCDTMFFFFNIFGYQLDRTDFVGAVHAIQMGAPILPICHSVRTLCVPFFLLCFDSVIRARLLSPRKGGE</sequence>
<feature type="transmembrane region" description="Helical" evidence="1">
    <location>
        <begin position="20"/>
        <end position="42"/>
    </location>
</feature>
<feature type="non-terminal residue" evidence="2">
    <location>
        <position position="97"/>
    </location>
</feature>
<dbReference type="EMBL" id="BTRK01000001">
    <property type="protein sequence ID" value="GMR30173.1"/>
    <property type="molecule type" value="Genomic_DNA"/>
</dbReference>
<reference evidence="3" key="1">
    <citation type="submission" date="2022-10" db="EMBL/GenBank/DDBJ databases">
        <title>Genome assembly of Pristionchus species.</title>
        <authorList>
            <person name="Yoshida K."/>
            <person name="Sommer R.J."/>
        </authorList>
    </citation>
    <scope>NUCLEOTIDE SEQUENCE [LARGE SCALE GENOMIC DNA]</scope>
    <source>
        <strain evidence="3">RS5460</strain>
    </source>
</reference>
<feature type="transmembrane region" description="Helical" evidence="1">
    <location>
        <begin position="62"/>
        <end position="85"/>
    </location>
</feature>
<feature type="non-terminal residue" evidence="2">
    <location>
        <position position="1"/>
    </location>
</feature>
<protein>
    <submittedName>
        <fullName evidence="2">Uncharacterized protein</fullName>
    </submittedName>
</protein>
<keyword evidence="1" id="KW-1133">Transmembrane helix</keyword>
<gene>
    <name evidence="2" type="ORF">PMAYCL1PPCAC_00368</name>
</gene>
<proteinExistence type="predicted"/>
<keyword evidence="3" id="KW-1185">Reference proteome</keyword>
<evidence type="ECO:0000313" key="3">
    <source>
        <dbReference type="Proteomes" id="UP001328107"/>
    </source>
</evidence>
<evidence type="ECO:0000256" key="1">
    <source>
        <dbReference type="SAM" id="Phobius"/>
    </source>
</evidence>
<dbReference type="Proteomes" id="UP001328107">
    <property type="component" value="Unassembled WGS sequence"/>
</dbReference>
<name>A0AAN4YX91_9BILA</name>
<accession>A0AAN4YX91</accession>
<evidence type="ECO:0000313" key="2">
    <source>
        <dbReference type="EMBL" id="GMR30173.1"/>
    </source>
</evidence>
<organism evidence="2 3">
    <name type="scientific">Pristionchus mayeri</name>
    <dbReference type="NCBI Taxonomy" id="1317129"/>
    <lineage>
        <taxon>Eukaryota</taxon>
        <taxon>Metazoa</taxon>
        <taxon>Ecdysozoa</taxon>
        <taxon>Nematoda</taxon>
        <taxon>Chromadorea</taxon>
        <taxon>Rhabditida</taxon>
        <taxon>Rhabditina</taxon>
        <taxon>Diplogasteromorpha</taxon>
        <taxon>Diplogasteroidea</taxon>
        <taxon>Neodiplogasteridae</taxon>
        <taxon>Pristionchus</taxon>
    </lineage>
</organism>
<dbReference type="AlphaFoldDB" id="A0AAN4YX91"/>
<keyword evidence="1" id="KW-0472">Membrane</keyword>